<accession>A0AA43QX99</accession>
<comment type="caution">
    <text evidence="1">The sequence shown here is derived from an EMBL/GenBank/DDBJ whole genome shotgun (WGS) entry which is preliminary data.</text>
</comment>
<proteinExistence type="predicted"/>
<dbReference type="EMBL" id="JAPFAR010000075">
    <property type="protein sequence ID" value="MDI3349634.1"/>
    <property type="molecule type" value="Genomic_DNA"/>
</dbReference>
<dbReference type="Proteomes" id="UP001162175">
    <property type="component" value="Unassembled WGS sequence"/>
</dbReference>
<gene>
    <name evidence="1" type="ORF">DCBHLPFO_00747</name>
</gene>
<sequence length="119" mass="12924">MACLCEESTEPLTINSDLFGSDTINGALGSWYGINSIGLNAMDLNNIPTGGIQLHTNRFGTHKPVLINDTIYNEITLTTSFEPGIYFGPYFAYETGVGSQIGWYKLDSTGKVIDTGIYS</sequence>
<protein>
    <submittedName>
        <fullName evidence="1">Uncharacterized protein</fullName>
    </submittedName>
</protein>
<evidence type="ECO:0000313" key="2">
    <source>
        <dbReference type="Proteomes" id="UP001162175"/>
    </source>
</evidence>
<dbReference type="AlphaFoldDB" id="A0AA43QX99"/>
<evidence type="ECO:0000313" key="1">
    <source>
        <dbReference type="EMBL" id="MDI3349634.1"/>
    </source>
</evidence>
<organism evidence="1 2">
    <name type="scientific">Mycoplasmopsis arginini</name>
    <name type="common">Mycoplasma arginini</name>
    <dbReference type="NCBI Taxonomy" id="2094"/>
    <lineage>
        <taxon>Bacteria</taxon>
        <taxon>Bacillati</taxon>
        <taxon>Mycoplasmatota</taxon>
        <taxon>Mycoplasmoidales</taxon>
        <taxon>Metamycoplasmataceae</taxon>
        <taxon>Mycoplasmopsis</taxon>
    </lineage>
</organism>
<name>A0AA43QX99_MYCAR</name>
<reference evidence="1" key="1">
    <citation type="submission" date="2022-11" db="EMBL/GenBank/DDBJ databases">
        <title>Draft genome of Mycoplasma arginini isolated from fly.</title>
        <authorList>
            <person name="Severgnini M."/>
            <person name="Gioia G."/>
            <person name="Cremonesi P."/>
            <person name="Moroni P."/>
            <person name="Addis M.F."/>
            <person name="Castiglioni B."/>
        </authorList>
    </citation>
    <scope>NUCLEOTIDE SEQUENCE</scope>
    <source>
        <strain evidence="1">QMP CG1-1632</strain>
    </source>
</reference>